<dbReference type="InterPro" id="IPR016163">
    <property type="entry name" value="Ald_DH_C"/>
</dbReference>
<feature type="region of interest" description="Disordered" evidence="5">
    <location>
        <begin position="1"/>
        <end position="20"/>
    </location>
</feature>
<dbReference type="Proteomes" id="UP001201262">
    <property type="component" value="Unassembled WGS sequence"/>
</dbReference>
<keyword evidence="2" id="KW-0560">Oxidoreductase</keyword>
<dbReference type="InterPro" id="IPR016161">
    <property type="entry name" value="Ald_DH/histidinol_DH"/>
</dbReference>
<evidence type="ECO:0000313" key="7">
    <source>
        <dbReference type="EMBL" id="KAH8693987.1"/>
    </source>
</evidence>
<evidence type="ECO:0000256" key="3">
    <source>
        <dbReference type="ARBA" id="ARBA00024226"/>
    </source>
</evidence>
<evidence type="ECO:0000256" key="4">
    <source>
        <dbReference type="ARBA" id="ARBA00049194"/>
    </source>
</evidence>
<evidence type="ECO:0000256" key="2">
    <source>
        <dbReference type="ARBA" id="ARBA00023002"/>
    </source>
</evidence>
<dbReference type="Gene3D" id="3.40.605.10">
    <property type="entry name" value="Aldehyde Dehydrogenase, Chain A, domain 1"/>
    <property type="match status" value="1"/>
</dbReference>
<dbReference type="InterPro" id="IPR015590">
    <property type="entry name" value="Aldehyde_DH_dom"/>
</dbReference>
<dbReference type="InterPro" id="IPR016162">
    <property type="entry name" value="Ald_DH_N"/>
</dbReference>
<comment type="caution">
    <text evidence="7">The sequence shown here is derived from an EMBL/GenBank/DDBJ whole genome shotgun (WGS) entry which is preliminary data.</text>
</comment>
<feature type="domain" description="Aldehyde dehydrogenase" evidence="6">
    <location>
        <begin position="43"/>
        <end position="493"/>
    </location>
</feature>
<dbReference type="PANTHER" id="PTHR11699">
    <property type="entry name" value="ALDEHYDE DEHYDROGENASE-RELATED"/>
    <property type="match status" value="1"/>
</dbReference>
<keyword evidence="8" id="KW-1185">Reference proteome</keyword>
<dbReference type="EC" id="1.2.1.3" evidence="3"/>
<gene>
    <name evidence="7" type="ORF">BGW36DRAFT_361808</name>
</gene>
<dbReference type="AlphaFoldDB" id="A0AAD4KKY2"/>
<evidence type="ECO:0000313" key="8">
    <source>
        <dbReference type="Proteomes" id="UP001201262"/>
    </source>
</evidence>
<accession>A0AAD4KKY2</accession>
<dbReference type="SUPFAM" id="SSF53720">
    <property type="entry name" value="ALDH-like"/>
    <property type="match status" value="1"/>
</dbReference>
<reference evidence="7" key="1">
    <citation type="submission" date="2021-12" db="EMBL/GenBank/DDBJ databases">
        <title>Convergent genome expansion in fungi linked to evolution of root-endophyte symbiosis.</title>
        <authorList>
            <consortium name="DOE Joint Genome Institute"/>
            <person name="Ke Y.-H."/>
            <person name="Bonito G."/>
            <person name="Liao H.-L."/>
            <person name="Looney B."/>
            <person name="Rojas-Flechas A."/>
            <person name="Nash J."/>
            <person name="Hameed K."/>
            <person name="Schadt C."/>
            <person name="Martin F."/>
            <person name="Crous P.W."/>
            <person name="Miettinen O."/>
            <person name="Magnuson J.K."/>
            <person name="Labbe J."/>
            <person name="Jacobson D."/>
            <person name="Doktycz M.J."/>
            <person name="Veneault-Fourrey C."/>
            <person name="Kuo A."/>
            <person name="Mondo S."/>
            <person name="Calhoun S."/>
            <person name="Riley R."/>
            <person name="Ohm R."/>
            <person name="LaButti K."/>
            <person name="Andreopoulos B."/>
            <person name="Pangilinan J."/>
            <person name="Nolan M."/>
            <person name="Tritt A."/>
            <person name="Clum A."/>
            <person name="Lipzen A."/>
            <person name="Daum C."/>
            <person name="Barry K."/>
            <person name="Grigoriev I.V."/>
            <person name="Vilgalys R."/>
        </authorList>
    </citation>
    <scope>NUCLEOTIDE SEQUENCE</scope>
    <source>
        <strain evidence="7">PMI_201</strain>
    </source>
</reference>
<proteinExistence type="inferred from homology"/>
<protein>
    <recommendedName>
        <fullName evidence="3">aldehyde dehydrogenase (NAD(+))</fullName>
        <ecNumber evidence="3">1.2.1.3</ecNumber>
    </recommendedName>
</protein>
<evidence type="ECO:0000259" key="6">
    <source>
        <dbReference type="Pfam" id="PF00171"/>
    </source>
</evidence>
<dbReference type="EMBL" id="JAJTJA010000009">
    <property type="protein sequence ID" value="KAH8693987.1"/>
    <property type="molecule type" value="Genomic_DNA"/>
</dbReference>
<dbReference type="RefSeq" id="XP_046069657.1">
    <property type="nucleotide sequence ID" value="XM_046214305.1"/>
</dbReference>
<name>A0AAD4KKY2_9EURO</name>
<comment type="catalytic activity">
    <reaction evidence="4">
        <text>an aldehyde + NAD(+) + H2O = a carboxylate + NADH + 2 H(+)</text>
        <dbReference type="Rhea" id="RHEA:16185"/>
        <dbReference type="ChEBI" id="CHEBI:15377"/>
        <dbReference type="ChEBI" id="CHEBI:15378"/>
        <dbReference type="ChEBI" id="CHEBI:17478"/>
        <dbReference type="ChEBI" id="CHEBI:29067"/>
        <dbReference type="ChEBI" id="CHEBI:57540"/>
        <dbReference type="ChEBI" id="CHEBI:57945"/>
        <dbReference type="EC" id="1.2.1.3"/>
    </reaction>
</comment>
<dbReference type="FunFam" id="3.40.605.10:FF:000007">
    <property type="entry name" value="NAD/NADP-dependent betaine aldehyde dehydrogenase"/>
    <property type="match status" value="1"/>
</dbReference>
<evidence type="ECO:0000256" key="1">
    <source>
        <dbReference type="ARBA" id="ARBA00009986"/>
    </source>
</evidence>
<dbReference type="Gene3D" id="3.40.309.10">
    <property type="entry name" value="Aldehyde Dehydrogenase, Chain A, domain 2"/>
    <property type="match status" value="1"/>
</dbReference>
<organism evidence="7 8">
    <name type="scientific">Talaromyces proteolyticus</name>
    <dbReference type="NCBI Taxonomy" id="1131652"/>
    <lineage>
        <taxon>Eukaryota</taxon>
        <taxon>Fungi</taxon>
        <taxon>Dikarya</taxon>
        <taxon>Ascomycota</taxon>
        <taxon>Pezizomycotina</taxon>
        <taxon>Eurotiomycetes</taxon>
        <taxon>Eurotiomycetidae</taxon>
        <taxon>Eurotiales</taxon>
        <taxon>Trichocomaceae</taxon>
        <taxon>Talaromyces</taxon>
        <taxon>Talaromyces sect. Bacilispori</taxon>
    </lineage>
</organism>
<dbReference type="GO" id="GO:0004029">
    <property type="term" value="F:aldehyde dehydrogenase (NAD+) activity"/>
    <property type="evidence" value="ECO:0007669"/>
    <property type="project" value="UniProtKB-EC"/>
</dbReference>
<dbReference type="Pfam" id="PF00171">
    <property type="entry name" value="Aldedh"/>
    <property type="match status" value="1"/>
</dbReference>
<comment type="similarity">
    <text evidence="1">Belongs to the aldehyde dehydrogenase family.</text>
</comment>
<sequence length="509" mass="54842">MKDQADPISAPGVTVSFKTPHQASSSNTFFAFSNTINGVARKSTRVAQAVNPSNRQPLWDVPVAREVDVNEAVTAANDAFLAWSRTPWAERAQYLTRAKDALLEIRDEMASLIMLETGKPIQLATLEVDQSIRLLLYYAAHPELKPKVVTDNDDLQLTVRYVSMGVVAAMCPCNDPLMLATGKIAPALLTGNAVIVKPSPFAPYSILKFVEHLKSLFPPGVIQALNGDGKLGSLLVEHPEVQRISFTGSITTGKKVMAAASKTLKRVTLELSGNGACVVCPDVDVSLVAPQVAVGAFLNSGQFCLSSRRIYVHEDIYNDFMQHIVDAVKPWKASLSPGDKGMLGPIQNEAHYRNVKQIFEDSQSKGYKFALGSPTVDDGKSFVIQPAIIDNPPEGSRVVTEEAFGPIVSLIQWKDENDVIARVNNTNTGLGASVWSGDIDCAIAIGEQIQSGMITINRYPTRIPSGHLSGWKESGPGGEGGTEGLLSYCNVQTMHCYKMSVAPGSAEAD</sequence>
<evidence type="ECO:0000256" key="5">
    <source>
        <dbReference type="SAM" id="MobiDB-lite"/>
    </source>
</evidence>
<dbReference type="GeneID" id="70244592"/>